<gene>
    <name evidence="9" type="ORF">GDO81_007925</name>
</gene>
<evidence type="ECO:0000256" key="7">
    <source>
        <dbReference type="SAM" id="SignalP"/>
    </source>
</evidence>
<evidence type="ECO:0000256" key="5">
    <source>
        <dbReference type="ARBA" id="ARBA00040309"/>
    </source>
</evidence>
<evidence type="ECO:0000256" key="2">
    <source>
        <dbReference type="ARBA" id="ARBA00022525"/>
    </source>
</evidence>
<dbReference type="GO" id="GO:0006508">
    <property type="term" value="P:proteolysis"/>
    <property type="evidence" value="ECO:0007669"/>
    <property type="project" value="InterPro"/>
</dbReference>
<proteinExistence type="predicted"/>
<feature type="chain" id="PRO_5043417434" description="Inactive serine protease 35" evidence="7">
    <location>
        <begin position="38"/>
        <end position="440"/>
    </location>
</feature>
<dbReference type="AlphaFoldDB" id="A0AAV7CBP5"/>
<dbReference type="InterPro" id="IPR050966">
    <property type="entry name" value="Glutamyl_endopeptidase"/>
</dbReference>
<keyword evidence="10" id="KW-1185">Reference proteome</keyword>
<feature type="domain" description="Peptidase S1" evidence="8">
    <location>
        <begin position="157"/>
        <end position="277"/>
    </location>
</feature>
<dbReference type="SUPFAM" id="SSF50494">
    <property type="entry name" value="Trypsin-like serine proteases"/>
    <property type="match status" value="1"/>
</dbReference>
<dbReference type="GO" id="GO:0005576">
    <property type="term" value="C:extracellular region"/>
    <property type="evidence" value="ECO:0007669"/>
    <property type="project" value="UniProtKB-SubCell"/>
</dbReference>
<evidence type="ECO:0000313" key="10">
    <source>
        <dbReference type="Proteomes" id="UP000824782"/>
    </source>
</evidence>
<keyword evidence="4" id="KW-0325">Glycoprotein</keyword>
<evidence type="ECO:0000256" key="1">
    <source>
        <dbReference type="ARBA" id="ARBA00004613"/>
    </source>
</evidence>
<protein>
    <recommendedName>
        <fullName evidence="5">Inactive serine protease 35</fullName>
    </recommendedName>
</protein>
<dbReference type="Gene3D" id="2.40.10.10">
    <property type="entry name" value="Trypsin-like serine proteases"/>
    <property type="match status" value="2"/>
</dbReference>
<dbReference type="Proteomes" id="UP000824782">
    <property type="component" value="Unassembled WGS sequence"/>
</dbReference>
<feature type="compositionally biased region" description="Basic residues" evidence="6">
    <location>
        <begin position="237"/>
        <end position="248"/>
    </location>
</feature>
<organism evidence="9 10">
    <name type="scientific">Engystomops pustulosus</name>
    <name type="common">Tungara frog</name>
    <name type="synonym">Physalaemus pustulosus</name>
    <dbReference type="NCBI Taxonomy" id="76066"/>
    <lineage>
        <taxon>Eukaryota</taxon>
        <taxon>Metazoa</taxon>
        <taxon>Chordata</taxon>
        <taxon>Craniata</taxon>
        <taxon>Vertebrata</taxon>
        <taxon>Euteleostomi</taxon>
        <taxon>Amphibia</taxon>
        <taxon>Batrachia</taxon>
        <taxon>Anura</taxon>
        <taxon>Neobatrachia</taxon>
        <taxon>Hyloidea</taxon>
        <taxon>Leptodactylidae</taxon>
        <taxon>Leiuperinae</taxon>
        <taxon>Engystomops</taxon>
    </lineage>
</organism>
<evidence type="ECO:0000256" key="3">
    <source>
        <dbReference type="ARBA" id="ARBA00022729"/>
    </source>
</evidence>
<comment type="subcellular location">
    <subcellularLocation>
        <location evidence="1">Secreted</location>
    </subcellularLocation>
</comment>
<feature type="signal peptide" evidence="7">
    <location>
        <begin position="1"/>
        <end position="37"/>
    </location>
</feature>
<evidence type="ECO:0000313" key="9">
    <source>
        <dbReference type="EMBL" id="KAG8582119.1"/>
    </source>
</evidence>
<dbReference type="GO" id="GO:0004252">
    <property type="term" value="F:serine-type endopeptidase activity"/>
    <property type="evidence" value="ECO:0007669"/>
    <property type="project" value="InterPro"/>
</dbReference>
<feature type="compositionally biased region" description="Polar residues" evidence="6">
    <location>
        <begin position="258"/>
        <end position="268"/>
    </location>
</feature>
<feature type="compositionally biased region" description="Basic residues" evidence="6">
    <location>
        <begin position="208"/>
        <end position="221"/>
    </location>
</feature>
<keyword evidence="3 7" id="KW-0732">Signal</keyword>
<sequence>MTGDHLFFTRSVASGRMHLLHLALLLLSTLMPIISRADDEVEEGFKWHIQEIPQIVNSEVIQLSSPRFQAEPLQELHGTCGIECQKNIPPPTQDELENYLSYETMFDNGTRIITKVKFNLPVSSNQTSSSVKHTLRRKRQIYGTDSRFSISDKHFMTNYPFNTAVKLSSGCSGVLVSPKHVLTSAHCVHDGTDYIKNTSKLRVGILKIRTKRGGKRRRGDKKNRENPPTDADASIAKKGRRKQKKPIQKRSAPEDTEQPQQRSSTDKSSMAGKPSFQWTRVKAIQIPKGWFKDVSKNMTLDYDYAVLELKRPQKKKYMELGISPEINKMPGSRVHFSGFDDDRPGQLVYRFCSVSVESNELFYQYCDAEPGSSGSGIYIRLKEPNKKKWKRKIIAVYSGHQWVEVGAEQQDYNVAIRITPLKYAQICLWIHGNNAECSHG</sequence>
<dbReference type="PANTHER" id="PTHR15462:SF17">
    <property type="entry name" value="INACTIVE SERINE PROTEASE 35"/>
    <property type="match status" value="1"/>
</dbReference>
<dbReference type="InterPro" id="IPR001254">
    <property type="entry name" value="Trypsin_dom"/>
</dbReference>
<dbReference type="Pfam" id="PF00089">
    <property type="entry name" value="Trypsin"/>
    <property type="match status" value="1"/>
</dbReference>
<accession>A0AAV7CBP5</accession>
<evidence type="ECO:0000256" key="4">
    <source>
        <dbReference type="ARBA" id="ARBA00023180"/>
    </source>
</evidence>
<feature type="region of interest" description="Disordered" evidence="6">
    <location>
        <begin position="206"/>
        <end position="274"/>
    </location>
</feature>
<reference evidence="9" key="1">
    <citation type="thesis" date="2020" institute="ProQuest LLC" country="789 East Eisenhower Parkway, Ann Arbor, MI, USA">
        <title>Comparative Genomics and Chromosome Evolution.</title>
        <authorList>
            <person name="Mudd A.B."/>
        </authorList>
    </citation>
    <scope>NUCLEOTIDE SEQUENCE</scope>
    <source>
        <strain evidence="9">237g6f4</strain>
        <tissue evidence="9">Blood</tissue>
    </source>
</reference>
<dbReference type="InterPro" id="IPR043504">
    <property type="entry name" value="Peptidase_S1_PA_chymotrypsin"/>
</dbReference>
<evidence type="ECO:0000256" key="6">
    <source>
        <dbReference type="SAM" id="MobiDB-lite"/>
    </source>
</evidence>
<dbReference type="PANTHER" id="PTHR15462">
    <property type="entry name" value="SERINE PROTEASE"/>
    <property type="match status" value="1"/>
</dbReference>
<keyword evidence="2" id="KW-0964">Secreted</keyword>
<dbReference type="InterPro" id="IPR009003">
    <property type="entry name" value="Peptidase_S1_PA"/>
</dbReference>
<dbReference type="EMBL" id="WNYA01000003">
    <property type="protein sequence ID" value="KAG8582119.1"/>
    <property type="molecule type" value="Genomic_DNA"/>
</dbReference>
<name>A0AAV7CBP5_ENGPU</name>
<comment type="caution">
    <text evidence="9">The sequence shown here is derived from an EMBL/GenBank/DDBJ whole genome shotgun (WGS) entry which is preliminary data.</text>
</comment>
<evidence type="ECO:0000259" key="8">
    <source>
        <dbReference type="Pfam" id="PF00089"/>
    </source>
</evidence>